<dbReference type="InterPro" id="IPR001310">
    <property type="entry name" value="Histidine_triad_HIT"/>
</dbReference>
<evidence type="ECO:0000313" key="3">
    <source>
        <dbReference type="EMBL" id="PSL00154.1"/>
    </source>
</evidence>
<organism evidence="3 4">
    <name type="scientific">Murinocardiopsis flavida</name>
    <dbReference type="NCBI Taxonomy" id="645275"/>
    <lineage>
        <taxon>Bacteria</taxon>
        <taxon>Bacillati</taxon>
        <taxon>Actinomycetota</taxon>
        <taxon>Actinomycetes</taxon>
        <taxon>Streptosporangiales</taxon>
        <taxon>Nocardiopsidaceae</taxon>
        <taxon>Murinocardiopsis</taxon>
    </lineage>
</organism>
<dbReference type="PANTHER" id="PTHR46648">
    <property type="entry name" value="HIT FAMILY PROTEIN 1"/>
    <property type="match status" value="1"/>
</dbReference>
<dbReference type="GO" id="GO:0016787">
    <property type="term" value="F:hydrolase activity"/>
    <property type="evidence" value="ECO:0007669"/>
    <property type="project" value="UniProtKB-KW"/>
</dbReference>
<dbReference type="RefSeq" id="WP_106581502.1">
    <property type="nucleotide sequence ID" value="NZ_PYGA01000002.1"/>
</dbReference>
<keyword evidence="4" id="KW-1185">Reference proteome</keyword>
<comment type="caution">
    <text evidence="3">The sequence shown here is derived from an EMBL/GenBank/DDBJ whole genome shotgun (WGS) entry which is preliminary data.</text>
</comment>
<dbReference type="SUPFAM" id="SSF54197">
    <property type="entry name" value="HIT-like"/>
    <property type="match status" value="1"/>
</dbReference>
<dbReference type="EMBL" id="PYGA01000002">
    <property type="protein sequence ID" value="PSL00154.1"/>
    <property type="molecule type" value="Genomic_DNA"/>
</dbReference>
<feature type="domain" description="HIT" evidence="2">
    <location>
        <begin position="11"/>
        <end position="117"/>
    </location>
</feature>
<dbReference type="PANTHER" id="PTHR46648:SF1">
    <property type="entry name" value="ADENOSINE 5'-MONOPHOSPHORAMIDASE HNT1"/>
    <property type="match status" value="1"/>
</dbReference>
<protein>
    <submittedName>
        <fullName evidence="3">Diadenosine tetraphosphate (Ap4A) HIT family hydrolase</fullName>
    </submittedName>
</protein>
<accession>A0A2P8DSG0</accession>
<evidence type="ECO:0000259" key="2">
    <source>
        <dbReference type="PROSITE" id="PS51084"/>
    </source>
</evidence>
<keyword evidence="3" id="KW-0378">Hydrolase</keyword>
<dbReference type="GO" id="GO:0009117">
    <property type="term" value="P:nucleotide metabolic process"/>
    <property type="evidence" value="ECO:0007669"/>
    <property type="project" value="TreeGrafter"/>
</dbReference>
<dbReference type="InterPro" id="IPR036265">
    <property type="entry name" value="HIT-like_sf"/>
</dbReference>
<sequence length="162" mass="17924">MNTEHTTSECIFCRIIAGDARCHPIWEDERHLAFLSIFPNTEGVSVVVTKDHQPSYVLDMEADAYVGLHLAAREAAGKLDATFSDVARTGIMYEGYGVDHAHAKLFPMHGTAGNEGADWSAVHSTVDTYFDRYRGYLSSHDHARAADADLAILAERIRTADR</sequence>
<reference evidence="3 4" key="1">
    <citation type="submission" date="2018-03" db="EMBL/GenBank/DDBJ databases">
        <title>Genomic Encyclopedia of Archaeal and Bacterial Type Strains, Phase II (KMG-II): from individual species to whole genera.</title>
        <authorList>
            <person name="Goeker M."/>
        </authorList>
    </citation>
    <scope>NUCLEOTIDE SEQUENCE [LARGE SCALE GENOMIC DNA]</scope>
    <source>
        <strain evidence="3 4">DSM 45312</strain>
    </source>
</reference>
<gene>
    <name evidence="3" type="ORF">CLV63_102281</name>
</gene>
<evidence type="ECO:0000256" key="1">
    <source>
        <dbReference type="PROSITE-ProRule" id="PRU00464"/>
    </source>
</evidence>
<name>A0A2P8DSG0_9ACTN</name>
<dbReference type="OrthoDB" id="9784774at2"/>
<dbReference type="Proteomes" id="UP000240542">
    <property type="component" value="Unassembled WGS sequence"/>
</dbReference>
<comment type="caution">
    <text evidence="1">Lacks conserved residue(s) required for the propagation of feature annotation.</text>
</comment>
<dbReference type="PROSITE" id="PS51084">
    <property type="entry name" value="HIT_2"/>
    <property type="match status" value="1"/>
</dbReference>
<evidence type="ECO:0000313" key="4">
    <source>
        <dbReference type="Proteomes" id="UP000240542"/>
    </source>
</evidence>
<dbReference type="AlphaFoldDB" id="A0A2P8DSG0"/>
<dbReference type="InterPro" id="IPR011146">
    <property type="entry name" value="HIT-like"/>
</dbReference>
<dbReference type="Gene3D" id="3.30.428.10">
    <property type="entry name" value="HIT-like"/>
    <property type="match status" value="1"/>
</dbReference>
<proteinExistence type="predicted"/>